<dbReference type="Gene3D" id="1.20.1720.10">
    <property type="entry name" value="Multidrug resistance protein D"/>
    <property type="match status" value="1"/>
</dbReference>
<dbReference type="GO" id="GO:0005886">
    <property type="term" value="C:plasma membrane"/>
    <property type="evidence" value="ECO:0007669"/>
    <property type="project" value="UniProtKB-SubCell"/>
</dbReference>
<feature type="transmembrane region" description="Helical" evidence="5">
    <location>
        <begin position="88"/>
        <end position="106"/>
    </location>
</feature>
<evidence type="ECO:0000256" key="5">
    <source>
        <dbReference type="SAM" id="Phobius"/>
    </source>
</evidence>
<keyword evidence="4 5" id="KW-0472">Membrane</keyword>
<accession>A0A5A7SCP6</accession>
<feature type="transmembrane region" description="Helical" evidence="5">
    <location>
        <begin position="28"/>
        <end position="47"/>
    </location>
</feature>
<evidence type="ECO:0000256" key="2">
    <source>
        <dbReference type="ARBA" id="ARBA00022692"/>
    </source>
</evidence>
<dbReference type="Proteomes" id="UP000322244">
    <property type="component" value="Unassembled WGS sequence"/>
</dbReference>
<evidence type="ECO:0000256" key="1">
    <source>
        <dbReference type="ARBA" id="ARBA00004651"/>
    </source>
</evidence>
<dbReference type="AlphaFoldDB" id="A0A5A7SCP6"/>
<evidence type="ECO:0000259" key="6">
    <source>
        <dbReference type="PROSITE" id="PS50850"/>
    </source>
</evidence>
<dbReference type="EMBL" id="VLNY01000003">
    <property type="protein sequence ID" value="KAA0023666.1"/>
    <property type="molecule type" value="Genomic_DNA"/>
</dbReference>
<feature type="transmembrane region" description="Helical" evidence="5">
    <location>
        <begin position="336"/>
        <end position="360"/>
    </location>
</feature>
<organism evidence="7 8">
    <name type="scientific">Antrihabitans cavernicola</name>
    <dbReference type="NCBI Taxonomy" id="2495913"/>
    <lineage>
        <taxon>Bacteria</taxon>
        <taxon>Bacillati</taxon>
        <taxon>Actinomycetota</taxon>
        <taxon>Actinomycetes</taxon>
        <taxon>Mycobacteriales</taxon>
        <taxon>Nocardiaceae</taxon>
        <taxon>Antrihabitans</taxon>
    </lineage>
</organism>
<evidence type="ECO:0000256" key="3">
    <source>
        <dbReference type="ARBA" id="ARBA00022989"/>
    </source>
</evidence>
<dbReference type="GO" id="GO:0022857">
    <property type="term" value="F:transmembrane transporter activity"/>
    <property type="evidence" value="ECO:0007669"/>
    <property type="project" value="InterPro"/>
</dbReference>
<name>A0A5A7SCP6_9NOCA</name>
<evidence type="ECO:0000313" key="7">
    <source>
        <dbReference type="EMBL" id="KAA0023666.1"/>
    </source>
</evidence>
<feature type="transmembrane region" description="Helical" evidence="5">
    <location>
        <begin position="205"/>
        <end position="227"/>
    </location>
</feature>
<dbReference type="CDD" id="cd17321">
    <property type="entry name" value="MFS_MMR_MDR_like"/>
    <property type="match status" value="1"/>
</dbReference>
<comment type="subcellular location">
    <subcellularLocation>
        <location evidence="1">Cell membrane</location>
        <topology evidence="1">Multi-pass membrane protein</topology>
    </subcellularLocation>
</comment>
<feature type="transmembrane region" description="Helical" evidence="5">
    <location>
        <begin position="381"/>
        <end position="414"/>
    </location>
</feature>
<feature type="transmembrane region" description="Helical" evidence="5">
    <location>
        <begin position="59"/>
        <end position="82"/>
    </location>
</feature>
<dbReference type="PANTHER" id="PTHR42718:SF42">
    <property type="entry name" value="EXPORT PROTEIN"/>
    <property type="match status" value="1"/>
</dbReference>
<keyword evidence="8" id="KW-1185">Reference proteome</keyword>
<keyword evidence="3 5" id="KW-1133">Transmembrane helix</keyword>
<feature type="transmembrane region" description="Helical" evidence="5">
    <location>
        <begin position="247"/>
        <end position="270"/>
    </location>
</feature>
<feature type="transmembrane region" description="Helical" evidence="5">
    <location>
        <begin position="181"/>
        <end position="199"/>
    </location>
</feature>
<evidence type="ECO:0000313" key="8">
    <source>
        <dbReference type="Proteomes" id="UP000322244"/>
    </source>
</evidence>
<dbReference type="PROSITE" id="PS50850">
    <property type="entry name" value="MFS"/>
    <property type="match status" value="1"/>
</dbReference>
<dbReference type="OrthoDB" id="9781469at2"/>
<comment type="caution">
    <text evidence="7">The sequence shown here is derived from an EMBL/GenBank/DDBJ whole genome shotgun (WGS) entry which is preliminary data.</text>
</comment>
<dbReference type="InterPro" id="IPR011701">
    <property type="entry name" value="MFS"/>
</dbReference>
<feature type="transmembrane region" description="Helical" evidence="5">
    <location>
        <begin position="118"/>
        <end position="137"/>
    </location>
</feature>
<dbReference type="Pfam" id="PF07690">
    <property type="entry name" value="MFS_1"/>
    <property type="match status" value="1"/>
</dbReference>
<gene>
    <name evidence="7" type="ORF">FOY51_07470</name>
</gene>
<dbReference type="Gene3D" id="1.20.1250.20">
    <property type="entry name" value="MFS general substrate transporter like domains"/>
    <property type="match status" value="1"/>
</dbReference>
<feature type="transmembrane region" description="Helical" evidence="5">
    <location>
        <begin position="282"/>
        <end position="301"/>
    </location>
</feature>
<sequence length="419" mass="41905">MFVVQLDVTVVNVALPSIGADFRSGTSALQWVVSGYSVAFAALLLAAGSAGDIYGHRRVVLTGFAVFGLASVGCALAPGLAFLVAARIAQGVGAAILLPGTIALITKAYPGSAEQSRALGIWAGTAALALPSGPVLGGALVDAFGWRSVFWINVPILVCAASATVVVAPESVREVDRRMDIAGSICAAVFLGGVVFFAIEAGATGSTMVLIAVGVLAVAALVAFVVVERGSAAPMLPLELIRSRAFVGANAVSLLMNFVGIGMIFVVGLYLQQVRELSPLRAGVALLPLFVPLAVLAPIAGKVTARMGSRPPAVVGLLTGVLGCLLLTRVGTGWSLLAVGTLLLGIGMGLLTAPIVAAAMRSAPPQYAGVASGVNNTARQAGGAFGVACLGLAGVSAAAAVCAALWLSAAVVVLLCVDR</sequence>
<dbReference type="InterPro" id="IPR036259">
    <property type="entry name" value="MFS_trans_sf"/>
</dbReference>
<dbReference type="InterPro" id="IPR020846">
    <property type="entry name" value="MFS_dom"/>
</dbReference>
<feature type="domain" description="Major facilitator superfamily (MFS) profile" evidence="6">
    <location>
        <begin position="1"/>
        <end position="419"/>
    </location>
</feature>
<feature type="transmembrane region" description="Helical" evidence="5">
    <location>
        <begin position="313"/>
        <end position="330"/>
    </location>
</feature>
<feature type="transmembrane region" description="Helical" evidence="5">
    <location>
        <begin position="149"/>
        <end position="169"/>
    </location>
</feature>
<dbReference type="SUPFAM" id="SSF103473">
    <property type="entry name" value="MFS general substrate transporter"/>
    <property type="match status" value="1"/>
</dbReference>
<protein>
    <submittedName>
        <fullName evidence="7">MFS transporter</fullName>
    </submittedName>
</protein>
<proteinExistence type="predicted"/>
<keyword evidence="2 5" id="KW-0812">Transmembrane</keyword>
<evidence type="ECO:0000256" key="4">
    <source>
        <dbReference type="ARBA" id="ARBA00023136"/>
    </source>
</evidence>
<dbReference type="PANTHER" id="PTHR42718">
    <property type="entry name" value="MAJOR FACILITATOR SUPERFAMILY MULTIDRUG TRANSPORTER MFSC"/>
    <property type="match status" value="1"/>
</dbReference>
<reference evidence="7 8" key="1">
    <citation type="submission" date="2019-07" db="EMBL/GenBank/DDBJ databases">
        <title>Rhodococcus cavernicolus sp. nov., isolated from a cave.</title>
        <authorList>
            <person name="Lee S.D."/>
        </authorList>
    </citation>
    <scope>NUCLEOTIDE SEQUENCE [LARGE SCALE GENOMIC DNA]</scope>
    <source>
        <strain evidence="7 8">C1-24</strain>
    </source>
</reference>